<dbReference type="PANTHER" id="PTHR38745:SF2">
    <property type="entry name" value="TYROSINE SPECIFIC PROTEIN PHOSPHATASES DOMAIN-CONTAINING PROTEIN"/>
    <property type="match status" value="1"/>
</dbReference>
<dbReference type="EMBL" id="LDAU01000007">
    <property type="protein sequence ID" value="KRX11074.1"/>
    <property type="molecule type" value="Genomic_DNA"/>
</dbReference>
<proteinExistence type="predicted"/>
<dbReference type="AlphaFoldDB" id="A0A0V0R9F4"/>
<organism evidence="1 2">
    <name type="scientific">Pseudocohnilembus persalinus</name>
    <name type="common">Ciliate</name>
    <dbReference type="NCBI Taxonomy" id="266149"/>
    <lineage>
        <taxon>Eukaryota</taxon>
        <taxon>Sar</taxon>
        <taxon>Alveolata</taxon>
        <taxon>Ciliophora</taxon>
        <taxon>Intramacronucleata</taxon>
        <taxon>Oligohymenophorea</taxon>
        <taxon>Scuticociliatia</taxon>
        <taxon>Philasterida</taxon>
        <taxon>Pseudocohnilembidae</taxon>
        <taxon>Pseudocohnilembus</taxon>
    </lineage>
</organism>
<dbReference type="Pfam" id="PF13350">
    <property type="entry name" value="Y_phosphatase3"/>
    <property type="match status" value="1"/>
</dbReference>
<gene>
    <name evidence="1" type="ORF">PPERSA_05183</name>
</gene>
<evidence type="ECO:0000313" key="2">
    <source>
        <dbReference type="Proteomes" id="UP000054937"/>
    </source>
</evidence>
<sequence length="177" mass="21101">MSERTFIVDQHGQNFMYRTNMPIKDGKFQYDELVEVFKQKADEAGLEFPSEFQLVDISLINKSDYVDLNIERNFFKQNPEKGRFRNYIIIGSLLFPNSLGAKFRNWMAQSYEYWNYDQQNDLNKYMHDILIDTTTELPQIIFFHCEAGEDRTGVTKKLQFLTTMLKLEKYTILQEMV</sequence>
<evidence type="ECO:0008006" key="3">
    <source>
        <dbReference type="Google" id="ProtNLM"/>
    </source>
</evidence>
<dbReference type="InterPro" id="IPR026893">
    <property type="entry name" value="Tyr/Ser_Pase_IphP-type"/>
</dbReference>
<protein>
    <recommendedName>
        <fullName evidence="3">Tyrosine specific protein phosphatases domain-containing protein</fullName>
    </recommendedName>
</protein>
<reference evidence="1 2" key="1">
    <citation type="journal article" date="2015" name="Sci. Rep.">
        <title>Genome of the facultative scuticociliatosis pathogen Pseudocohnilembus persalinus provides insight into its virulence through horizontal gene transfer.</title>
        <authorList>
            <person name="Xiong J."/>
            <person name="Wang G."/>
            <person name="Cheng J."/>
            <person name="Tian M."/>
            <person name="Pan X."/>
            <person name="Warren A."/>
            <person name="Jiang C."/>
            <person name="Yuan D."/>
            <person name="Miao W."/>
        </authorList>
    </citation>
    <scope>NUCLEOTIDE SEQUENCE [LARGE SCALE GENOMIC DNA]</scope>
    <source>
        <strain evidence="1">36N120E</strain>
    </source>
</reference>
<dbReference type="GO" id="GO:0004721">
    <property type="term" value="F:phosphoprotein phosphatase activity"/>
    <property type="evidence" value="ECO:0007669"/>
    <property type="project" value="InterPro"/>
</dbReference>
<dbReference type="OMA" id="RIMINHQ"/>
<dbReference type="PANTHER" id="PTHR38745">
    <property type="entry name" value="PHOSPHATASE, PUTATIVE-RELATED"/>
    <property type="match status" value="1"/>
</dbReference>
<dbReference type="InterPro" id="IPR016130">
    <property type="entry name" value="Tyr_Pase_AS"/>
</dbReference>
<name>A0A0V0R9F4_PSEPJ</name>
<keyword evidence="2" id="KW-1185">Reference proteome</keyword>
<dbReference type="OrthoDB" id="193277at2759"/>
<dbReference type="InParanoid" id="A0A0V0R9F4"/>
<evidence type="ECO:0000313" key="1">
    <source>
        <dbReference type="EMBL" id="KRX11074.1"/>
    </source>
</evidence>
<comment type="caution">
    <text evidence="1">The sequence shown here is derived from an EMBL/GenBank/DDBJ whole genome shotgun (WGS) entry which is preliminary data.</text>
</comment>
<accession>A0A0V0R9F4</accession>
<dbReference type="PROSITE" id="PS00383">
    <property type="entry name" value="TYR_PHOSPHATASE_1"/>
    <property type="match status" value="1"/>
</dbReference>
<dbReference type="Proteomes" id="UP000054937">
    <property type="component" value="Unassembled WGS sequence"/>
</dbReference>